<comment type="caution">
    <text evidence="3">The sequence shown here is derived from an EMBL/GenBank/DDBJ whole genome shotgun (WGS) entry which is preliminary data.</text>
</comment>
<organism evidence="3 4">
    <name type="scientific">Symbiodinium microadriaticum</name>
    <name type="common">Dinoflagellate</name>
    <name type="synonym">Zooxanthella microadriatica</name>
    <dbReference type="NCBI Taxonomy" id="2951"/>
    <lineage>
        <taxon>Eukaryota</taxon>
        <taxon>Sar</taxon>
        <taxon>Alveolata</taxon>
        <taxon>Dinophyceae</taxon>
        <taxon>Suessiales</taxon>
        <taxon>Symbiodiniaceae</taxon>
        <taxon>Symbiodinium</taxon>
    </lineage>
</organism>
<dbReference type="GO" id="GO:0003677">
    <property type="term" value="F:DNA binding"/>
    <property type="evidence" value="ECO:0007669"/>
    <property type="project" value="InterPro"/>
</dbReference>
<dbReference type="InterPro" id="IPR013762">
    <property type="entry name" value="Integrase-like_cat_sf"/>
</dbReference>
<feature type="region of interest" description="Disordered" evidence="2">
    <location>
        <begin position="921"/>
        <end position="943"/>
    </location>
</feature>
<feature type="region of interest" description="Disordered" evidence="2">
    <location>
        <begin position="863"/>
        <end position="888"/>
    </location>
</feature>
<dbReference type="PANTHER" id="PTHR33050">
    <property type="entry name" value="REVERSE TRANSCRIPTASE DOMAIN-CONTAINING PROTEIN"/>
    <property type="match status" value="1"/>
</dbReference>
<feature type="region of interest" description="Disordered" evidence="2">
    <location>
        <begin position="1186"/>
        <end position="1205"/>
    </location>
</feature>
<protein>
    <submittedName>
        <fullName evidence="3">Uncharacterized protein</fullName>
    </submittedName>
</protein>
<accession>A0A1Q9DMI9</accession>
<keyword evidence="4" id="KW-1185">Reference proteome</keyword>
<dbReference type="PANTHER" id="PTHR33050:SF7">
    <property type="entry name" value="RIBONUCLEASE H"/>
    <property type="match status" value="1"/>
</dbReference>
<feature type="compositionally biased region" description="Basic and acidic residues" evidence="2">
    <location>
        <begin position="864"/>
        <end position="873"/>
    </location>
</feature>
<dbReference type="Gene3D" id="3.40.50.150">
    <property type="entry name" value="Vaccinia Virus protein VP39"/>
    <property type="match status" value="1"/>
</dbReference>
<dbReference type="SUPFAM" id="SSF56349">
    <property type="entry name" value="DNA breaking-rejoining enzymes"/>
    <property type="match status" value="1"/>
</dbReference>
<sequence length="2043" mass="228637">MAYPDNFAGVASAIVDAGVDPEVLLQVEEHGVHSITGAALAIQTSRLPPELSTSIRAALILAVGPDQFPTSAARPAATEAPLPKVRRTDLPVVRPSSSGSLSKALASARPEAREATLDRFKRDIWAPSNQKPQQARWNTWSKVCAAWDIPAIPLTVDVIEKVSASLKEGGYRSARQYFARARREHVLQMQVEVPPEVLLKMRDAIRSIERGIGGPALKDAFRFEDLRLPKPSDNVPAAKRQAVSVVVLGCWFLMRELEIAAIRCKHFSIDVVRKEVALTLATSKTDQQGNLVQRKHQCYCMHVPEQFCPFHTALAFDKIRPRDPEGPLFVSAHGDELTKQEAITLMRKVISESNIEMRRAGAKGQPCVEKFNGHVLRVSGSQFFARRLVPLPTIMLLGRWGSRSVERYVQEAALESFTLSPLSPGQTDLFAHQRPCVETAGNQEPLAGRANALTAEITERLEILSARIEALQARPPLVVGKKAHARDPREVEKLPVDWVTVCGCWRYGCASFVRASEDHLAQRCRRCFQDEFQGGGDDEVMGEMSGPLVQAVRDAGLADNLQQYILSRDIKSVEVMASIASKIEEVDEVLADPLASAFRLPDGSEIKLSKLELPIVKAKLRFLWRKCYQECNHVVESSKPPPAAVSTSTLAKSSPKELPSGYWQQQVAKFEAVKIGSEARKFPQEKLIGAEAVIARVVHEMRTESHTAIGLHEVVQSRYFDASGNPNPLSAAKKKNKSQAAVLTINADYQIETEADIPWQPKSVLAFVDCLESIRLLLILVEMGSEASVERYFNWFEKQVRSRPHKLEQLRVYWESTSWRIALALRAKQSFKAIVEEIIHDNQSLQDALSKEFVLQPVGRPLRGRGEQWDGKGKGKTKTKTRGGKGSWDDRRWDKRYDRYDTARIFVVVVAAEAVPVQVAEREKKRRHPDHREPLQRKVHRRESGNSVPVDAILLSFFDGVGSAGLVFQQICQEKSWTGRMLLWETDRDLVKLTAERFPEAEHRGDVDADKACKIIERLEAIDPEHQATIIIAGGPPCHDYSRIRSAPPGTKGEEGSKFLRFAQLVKELECNWAWPQAVVVVENVVPQNKADIRAVEQALACQAVMHDSSDFGVVSRPRLWWTRIPWQQASHRRDCPATLRWSTHQGVPRVTFAVAPDSLDAYDLGGLDWPSILRDRAGVLPCLTTPAEDPAGRPAPRSIKGKVDSQTQARWLADNRSYAPWHYQEKNMFTDKRGAFRLATAEVKEQLHHLPCGWTDKLHDKARHRALANGWHLRAAKYFFLFGLLSTTSDALRQQPNPLGADAIQCMVSIWESAPLLNGPGVPMLAEAVDISLIDDPYEHWAASRGCLHPAQQPPHLEPGLQQWLPIWLHYRKVIPEMRKAVTLAIEDLVAERGDETAEWMRQRPPHVQKAYSFENGKATVQVPIIKELAMRLGWKDPDIFDELENGFPLLGPIRAGLGWRLRHDGRYDNPAAVPDFLKENYSFVKAKLRSARVDKDWQVMADEIAADVKRGRMEGPFEMPECWGVRAVALPQYQHTSKLLPGPAEHVPCCFAFAVHQIGADGQPKVRRAEDWRRSGANATVGVPDSPAYHDITAFVTLAKAIRAEVSSGDALELWGLDHEAAYRQFPVEEPSDTWVILSTPAGPTLWRHNVLMFGSTASVWSYCRVADLMAWLCRALLLVPLLHFVDDFGSNETKATAPSAFSETQSTCKVLGLKFKDVKAQPPAKTQKLFGVSLTLEHDKAVVECTDERRQRLDSMLLQILLDNELKPRQASALAGKLQFIAQSMFGKASIAAVRPFHQRAQAAAFRPQQQGWQLSLGLRSAIAYLRYRLAFAKPRILHFHVDYRTVIYADAFFNLGSLTYKLSEAESAPDWGKASPASFVNGLGFVVTVGDTTFFANGSVPYWFVRHFSSRRSFIFLLEILAQVVPLMALEPRLHRHCLLFVDNEPAKHALVKGYGKDESINRLLQAAWIFIENAQMHPEWQRVSSSANVSDSVSRGDFTLAARMGWQRFDVDWVALLRGLLDTCLVGPLRGCEGSRCD</sequence>
<dbReference type="GO" id="GO:0015074">
    <property type="term" value="P:DNA integration"/>
    <property type="evidence" value="ECO:0007669"/>
    <property type="project" value="InterPro"/>
</dbReference>
<evidence type="ECO:0000313" key="4">
    <source>
        <dbReference type="Proteomes" id="UP000186817"/>
    </source>
</evidence>
<evidence type="ECO:0000256" key="2">
    <source>
        <dbReference type="SAM" id="MobiDB-lite"/>
    </source>
</evidence>
<proteinExistence type="predicted"/>
<gene>
    <name evidence="3" type="ORF">AK812_SmicGene21362</name>
</gene>
<reference evidence="3 4" key="1">
    <citation type="submission" date="2016-02" db="EMBL/GenBank/DDBJ databases">
        <title>Genome analysis of coral dinoflagellate symbionts highlights evolutionary adaptations to a symbiotic lifestyle.</title>
        <authorList>
            <person name="Aranda M."/>
            <person name="Li Y."/>
            <person name="Liew Y.J."/>
            <person name="Baumgarten S."/>
            <person name="Simakov O."/>
            <person name="Wilson M."/>
            <person name="Piel J."/>
            <person name="Ashoor H."/>
            <person name="Bougouffa S."/>
            <person name="Bajic V.B."/>
            <person name="Ryu T."/>
            <person name="Ravasi T."/>
            <person name="Bayer T."/>
            <person name="Micklem G."/>
            <person name="Kim H."/>
            <person name="Bhak J."/>
            <person name="Lajeunesse T.C."/>
            <person name="Voolstra C.R."/>
        </authorList>
    </citation>
    <scope>NUCLEOTIDE SEQUENCE [LARGE SCALE GENOMIC DNA]</scope>
    <source>
        <strain evidence="3 4">CCMP2467</strain>
    </source>
</reference>
<evidence type="ECO:0000256" key="1">
    <source>
        <dbReference type="ARBA" id="ARBA00023172"/>
    </source>
</evidence>
<dbReference type="InterPro" id="IPR011010">
    <property type="entry name" value="DNA_brk_join_enz"/>
</dbReference>
<dbReference type="GO" id="GO:0006310">
    <property type="term" value="P:DNA recombination"/>
    <property type="evidence" value="ECO:0007669"/>
    <property type="project" value="UniProtKB-KW"/>
</dbReference>
<dbReference type="SUPFAM" id="SSF53335">
    <property type="entry name" value="S-adenosyl-L-methionine-dependent methyltransferases"/>
    <property type="match status" value="1"/>
</dbReference>
<dbReference type="Gene3D" id="1.10.443.10">
    <property type="entry name" value="Intergrase catalytic core"/>
    <property type="match status" value="1"/>
</dbReference>
<evidence type="ECO:0000313" key="3">
    <source>
        <dbReference type="EMBL" id="OLP96386.1"/>
    </source>
</evidence>
<name>A0A1Q9DMI9_SYMMI</name>
<feature type="compositionally biased region" description="Basic residues" evidence="2">
    <location>
        <begin position="874"/>
        <end position="883"/>
    </location>
</feature>
<dbReference type="EMBL" id="LSRX01000468">
    <property type="protein sequence ID" value="OLP96386.1"/>
    <property type="molecule type" value="Genomic_DNA"/>
</dbReference>
<keyword evidence="1" id="KW-0233">DNA recombination</keyword>
<dbReference type="OrthoDB" id="437899at2759"/>
<dbReference type="InterPro" id="IPR052055">
    <property type="entry name" value="Hepadnavirus_pol/RT"/>
</dbReference>
<dbReference type="InterPro" id="IPR029063">
    <property type="entry name" value="SAM-dependent_MTases_sf"/>
</dbReference>
<dbReference type="Proteomes" id="UP000186817">
    <property type="component" value="Unassembled WGS sequence"/>
</dbReference>